<evidence type="ECO:0000256" key="4">
    <source>
        <dbReference type="ARBA" id="ARBA00022553"/>
    </source>
</evidence>
<sequence length="384" mass="43029">MNILIVDDSKMNIRIAEDALNEFNVKGTIFSSLSGEEAIDFVENQPVDLILLDIVMPGITGIDFLSLANERGLLNKAKVIMLTTVDDLEILKKCFELGATDYIHKPFNKIEFVVRVKAALSEAESEKNLKRALELLENQNAELRRINKALKDTQAYVIAKEKMTAIGSLINGLTQEIDVPLTNLEQIIETCNKNSTKFERIEEYDQYAKMNGEITNVRKIINALKELTSENKQEQFTYAKLSELVEEVLMLLGSELKKVTKITKSYQDVGLVYCNVNSFKQSLMHIIVNAIYAMRDVDESEILIKTLDVEGASLLIIEDNGEGLSSEALSNIFDPFFTTKPRQHFMGLGLSVVHDIIVNKHGGSVNVDCLDGKTSVSISMNRKK</sequence>
<dbReference type="SUPFAM" id="SSF55874">
    <property type="entry name" value="ATPase domain of HSP90 chaperone/DNA topoisomerase II/histidine kinase"/>
    <property type="match status" value="1"/>
</dbReference>
<dbReference type="InterPro" id="IPR003594">
    <property type="entry name" value="HATPase_dom"/>
</dbReference>
<dbReference type="InterPro" id="IPR036890">
    <property type="entry name" value="HATPase_C_sf"/>
</dbReference>
<evidence type="ECO:0000256" key="9">
    <source>
        <dbReference type="ARBA" id="ARBA00023012"/>
    </source>
</evidence>
<proteinExistence type="predicted"/>
<comment type="function">
    <text evidence="10">May play the central regulatory role in sporulation. It may be an element of the effector pathway responsible for the activation of sporulation genes in response to nutritional stress. Spo0A may act in concert with spo0H (a sigma factor) to control the expression of some genes that are critical to the sporulation process.</text>
</comment>
<keyword evidence="6" id="KW-0547">Nucleotide-binding</keyword>
<gene>
    <name evidence="15" type="ORF">QE109_13320</name>
</gene>
<dbReference type="PRINTS" id="PR00344">
    <property type="entry name" value="BCTRLSENSOR"/>
</dbReference>
<keyword evidence="7" id="KW-0418">Kinase</keyword>
<dbReference type="PROSITE" id="PS50109">
    <property type="entry name" value="HIS_KIN"/>
    <property type="match status" value="1"/>
</dbReference>
<evidence type="ECO:0000256" key="10">
    <source>
        <dbReference type="ARBA" id="ARBA00024867"/>
    </source>
</evidence>
<dbReference type="InterPro" id="IPR001789">
    <property type="entry name" value="Sig_transdc_resp-reg_receiver"/>
</dbReference>
<dbReference type="SMART" id="SM00448">
    <property type="entry name" value="REC"/>
    <property type="match status" value="1"/>
</dbReference>
<feature type="domain" description="Histidine kinase" evidence="13">
    <location>
        <begin position="172"/>
        <end position="384"/>
    </location>
</feature>
<reference evidence="15 16" key="1">
    <citation type="submission" date="2023-04" db="EMBL/GenBank/DDBJ databases">
        <title>Fusibacter bizertensis strain WBS, isolated from littoral bottom sediments of the Arctic seas - biochemical and genomic analysis.</title>
        <authorList>
            <person name="Brioukhanov A.L."/>
        </authorList>
    </citation>
    <scope>NUCLEOTIDE SEQUENCE [LARGE SCALE GENOMIC DNA]</scope>
    <source>
        <strain evidence="15 16">WBS</strain>
    </source>
</reference>
<evidence type="ECO:0000256" key="12">
    <source>
        <dbReference type="SAM" id="Coils"/>
    </source>
</evidence>
<evidence type="ECO:0000313" key="16">
    <source>
        <dbReference type="Proteomes" id="UP001158045"/>
    </source>
</evidence>
<feature type="modified residue" description="4-aspartylphosphate" evidence="11">
    <location>
        <position position="53"/>
    </location>
</feature>
<dbReference type="EMBL" id="JARYZI010000009">
    <property type="protein sequence ID" value="MDH8679134.1"/>
    <property type="molecule type" value="Genomic_DNA"/>
</dbReference>
<protein>
    <recommendedName>
        <fullName evidence="3">Stage 0 sporulation protein A homolog</fullName>
        <ecNumber evidence="2">2.7.13.3</ecNumber>
    </recommendedName>
</protein>
<evidence type="ECO:0000256" key="3">
    <source>
        <dbReference type="ARBA" id="ARBA00018672"/>
    </source>
</evidence>
<dbReference type="PROSITE" id="PS50110">
    <property type="entry name" value="RESPONSE_REGULATORY"/>
    <property type="match status" value="1"/>
</dbReference>
<comment type="catalytic activity">
    <reaction evidence="1">
        <text>ATP + protein L-histidine = ADP + protein N-phospho-L-histidine.</text>
        <dbReference type="EC" id="2.7.13.3"/>
    </reaction>
</comment>
<evidence type="ECO:0000256" key="8">
    <source>
        <dbReference type="ARBA" id="ARBA00022840"/>
    </source>
</evidence>
<dbReference type="Pfam" id="PF00072">
    <property type="entry name" value="Response_reg"/>
    <property type="match status" value="1"/>
</dbReference>
<dbReference type="Gene3D" id="1.10.287.130">
    <property type="match status" value="1"/>
</dbReference>
<evidence type="ECO:0000259" key="14">
    <source>
        <dbReference type="PROSITE" id="PS50110"/>
    </source>
</evidence>
<evidence type="ECO:0000256" key="11">
    <source>
        <dbReference type="PROSITE-ProRule" id="PRU00169"/>
    </source>
</evidence>
<dbReference type="PANTHER" id="PTHR43065:SF10">
    <property type="entry name" value="PEROXIDE STRESS-ACTIVATED HISTIDINE KINASE MAK3"/>
    <property type="match status" value="1"/>
</dbReference>
<dbReference type="Gene3D" id="3.40.50.2300">
    <property type="match status" value="1"/>
</dbReference>
<dbReference type="RefSeq" id="WP_281095031.1">
    <property type="nucleotide sequence ID" value="NZ_JARYZI010000009.1"/>
</dbReference>
<accession>A0ABT6NFE5</accession>
<dbReference type="InterPro" id="IPR011006">
    <property type="entry name" value="CheY-like_superfamily"/>
</dbReference>
<evidence type="ECO:0000259" key="13">
    <source>
        <dbReference type="PROSITE" id="PS50109"/>
    </source>
</evidence>
<feature type="coiled-coil region" evidence="12">
    <location>
        <begin position="122"/>
        <end position="156"/>
    </location>
</feature>
<dbReference type="Pfam" id="PF02518">
    <property type="entry name" value="HATPase_c"/>
    <property type="match status" value="1"/>
</dbReference>
<comment type="caution">
    <text evidence="15">The sequence shown here is derived from an EMBL/GenBank/DDBJ whole genome shotgun (WGS) entry which is preliminary data.</text>
</comment>
<dbReference type="Proteomes" id="UP001158045">
    <property type="component" value="Unassembled WGS sequence"/>
</dbReference>
<feature type="domain" description="Response regulatory" evidence="14">
    <location>
        <begin position="2"/>
        <end position="120"/>
    </location>
</feature>
<dbReference type="InterPro" id="IPR005467">
    <property type="entry name" value="His_kinase_dom"/>
</dbReference>
<evidence type="ECO:0000256" key="6">
    <source>
        <dbReference type="ARBA" id="ARBA00022741"/>
    </source>
</evidence>
<keyword evidence="8" id="KW-0067">ATP-binding</keyword>
<organism evidence="15 16">
    <name type="scientific">Fusibacter bizertensis</name>
    <dbReference type="NCBI Taxonomy" id="1488331"/>
    <lineage>
        <taxon>Bacteria</taxon>
        <taxon>Bacillati</taxon>
        <taxon>Bacillota</taxon>
        <taxon>Clostridia</taxon>
        <taxon>Eubacteriales</taxon>
        <taxon>Eubacteriales Family XII. Incertae Sedis</taxon>
        <taxon>Fusibacter</taxon>
    </lineage>
</organism>
<keyword evidence="5" id="KW-0808">Transferase</keyword>
<evidence type="ECO:0000313" key="15">
    <source>
        <dbReference type="EMBL" id="MDH8679134.1"/>
    </source>
</evidence>
<dbReference type="Gene3D" id="3.30.565.10">
    <property type="entry name" value="Histidine kinase-like ATPase, C-terminal domain"/>
    <property type="match status" value="1"/>
</dbReference>
<evidence type="ECO:0000256" key="7">
    <source>
        <dbReference type="ARBA" id="ARBA00022777"/>
    </source>
</evidence>
<evidence type="ECO:0000256" key="1">
    <source>
        <dbReference type="ARBA" id="ARBA00000085"/>
    </source>
</evidence>
<keyword evidence="16" id="KW-1185">Reference proteome</keyword>
<name>A0ABT6NFE5_9FIRM</name>
<dbReference type="SMART" id="SM00387">
    <property type="entry name" value="HATPase_c"/>
    <property type="match status" value="1"/>
</dbReference>
<keyword evidence="4 11" id="KW-0597">Phosphoprotein</keyword>
<dbReference type="SUPFAM" id="SSF52172">
    <property type="entry name" value="CheY-like"/>
    <property type="match status" value="1"/>
</dbReference>
<dbReference type="PANTHER" id="PTHR43065">
    <property type="entry name" value="SENSOR HISTIDINE KINASE"/>
    <property type="match status" value="1"/>
</dbReference>
<dbReference type="InterPro" id="IPR004358">
    <property type="entry name" value="Sig_transdc_His_kin-like_C"/>
</dbReference>
<dbReference type="EC" id="2.7.13.3" evidence="2"/>
<keyword evidence="12" id="KW-0175">Coiled coil</keyword>
<keyword evidence="9" id="KW-0902">Two-component regulatory system</keyword>
<evidence type="ECO:0000256" key="2">
    <source>
        <dbReference type="ARBA" id="ARBA00012438"/>
    </source>
</evidence>
<evidence type="ECO:0000256" key="5">
    <source>
        <dbReference type="ARBA" id="ARBA00022679"/>
    </source>
</evidence>